<feature type="active site" evidence="7">
    <location>
        <position position="235"/>
    </location>
</feature>
<comment type="function">
    <text evidence="6">Demethylates proteins that have been reversibly carboxymethylated.</text>
</comment>
<dbReference type="Proteomes" id="UP000095605">
    <property type="component" value="Unassembled WGS sequence"/>
</dbReference>
<dbReference type="Pfam" id="PF12697">
    <property type="entry name" value="Abhydrolase_6"/>
    <property type="match status" value="1"/>
</dbReference>
<protein>
    <recommendedName>
        <fullName evidence="2 6">Protein phosphatase methylesterase 1</fullName>
        <shortName evidence="6">PME-1</shortName>
        <ecNumber evidence="6">3.1.1.-</ecNumber>
    </recommendedName>
</protein>
<feature type="active site" evidence="7">
    <location>
        <position position="370"/>
    </location>
</feature>
<comment type="similarity">
    <text evidence="1 6">Belongs to the AB hydrolase superfamily.</text>
</comment>
<evidence type="ECO:0000256" key="2">
    <source>
        <dbReference type="ARBA" id="ARBA00020672"/>
    </source>
</evidence>
<evidence type="ECO:0000259" key="8">
    <source>
        <dbReference type="Pfam" id="PF12697"/>
    </source>
</evidence>
<feature type="active site" evidence="7">
    <location>
        <position position="199"/>
    </location>
</feature>
<dbReference type="InterPro" id="IPR016812">
    <property type="entry name" value="PPase_methylesterase_euk"/>
</dbReference>
<dbReference type="SUPFAM" id="SSF53474">
    <property type="entry name" value="alpha/beta-Hydrolases"/>
    <property type="match status" value="1"/>
</dbReference>
<feature type="domain" description="AB hydrolase-1" evidence="8">
    <location>
        <begin position="117"/>
        <end position="375"/>
    </location>
</feature>
<dbReference type="OrthoDB" id="194865at2759"/>
<gene>
    <name evidence="9" type="ORF">AWRI3578_g2867</name>
</gene>
<keyword evidence="4 6" id="KW-0378">Hydrolase</keyword>
<sequence length="405" mass="45982">MNGDDDLIKLFLKPKSNELGFGPEQCTRLKPNMTEDEMVEEYEKMKKQTYTTSIKFGVKPNHNDLSTLVFREDAYNKNTTFTKEGIDFNVNSYVPTNLSDLMSETSTNKNIPVYFGVHGAGSSSYTFNSVCSYLKEIDPNFVFIAVDLRGHGNTKSLTSVSYNLSDFVDDANFLVFNTLKDIFGDKLSKKVSIVFLGHSLGGSVCSSLLTDVKSSANNEMNNYWKFNILGLVMLDIIEDLAVRSLAKMPEVIARTFTKFPNIKQCMNWHLGTGNPKNFESAKFSVLDLYSLKHFADDKYYLERKSNLSDFKSYWNTWFTGLSDQFVNLKGVCKELILSGNDQGTQNLDKTLMIGQMQGKYQLVVFNDGGHFIHEDCDYKVAITLDEFVKRNDNKLIEIKTNWGKT</sequence>
<keyword evidence="10" id="KW-1185">Reference proteome</keyword>
<name>A0A1E5R8W3_9ASCO</name>
<dbReference type="Gene3D" id="3.40.50.1820">
    <property type="entry name" value="alpha/beta hydrolase"/>
    <property type="match status" value="1"/>
</dbReference>
<proteinExistence type="inferred from homology"/>
<dbReference type="PANTHER" id="PTHR14189">
    <property type="entry name" value="PROTEIN PHOSPHATASE METHYLESTERASE-1 RELATED"/>
    <property type="match status" value="1"/>
</dbReference>
<dbReference type="PIRSF" id="PIRSF022950">
    <property type="entry name" value="PPase_methylesterase_euk"/>
    <property type="match status" value="1"/>
</dbReference>
<evidence type="ECO:0000256" key="7">
    <source>
        <dbReference type="PIRSR" id="PIRSR022950-1"/>
    </source>
</evidence>
<dbReference type="AlphaFoldDB" id="A0A1E5R8W3"/>
<accession>A0A1E5R8W3</accession>
<evidence type="ECO:0000256" key="3">
    <source>
        <dbReference type="ARBA" id="ARBA00022487"/>
    </source>
</evidence>
<dbReference type="EC" id="3.1.1.-" evidence="6"/>
<dbReference type="InterPro" id="IPR029058">
    <property type="entry name" value="AB_hydrolase_fold"/>
</dbReference>
<organism evidence="9 10">
    <name type="scientific">Hanseniaspora opuntiae</name>
    <dbReference type="NCBI Taxonomy" id="211096"/>
    <lineage>
        <taxon>Eukaryota</taxon>
        <taxon>Fungi</taxon>
        <taxon>Dikarya</taxon>
        <taxon>Ascomycota</taxon>
        <taxon>Saccharomycotina</taxon>
        <taxon>Saccharomycetes</taxon>
        <taxon>Saccharomycodales</taxon>
        <taxon>Saccharomycodaceae</taxon>
        <taxon>Hanseniaspora</taxon>
    </lineage>
</organism>
<evidence type="ECO:0000256" key="4">
    <source>
        <dbReference type="ARBA" id="ARBA00022801"/>
    </source>
</evidence>
<evidence type="ECO:0000256" key="6">
    <source>
        <dbReference type="PIRNR" id="PIRNR022950"/>
    </source>
</evidence>
<comment type="caution">
    <text evidence="9">The sequence shown here is derived from an EMBL/GenBank/DDBJ whole genome shotgun (WGS) entry which is preliminary data.</text>
</comment>
<evidence type="ECO:0000313" key="9">
    <source>
        <dbReference type="EMBL" id="OEJ83346.1"/>
    </source>
</evidence>
<reference evidence="10" key="1">
    <citation type="journal article" date="2016" name="Genome Announc.">
        <title>Genome sequences of three species of Hanseniaspora isolated from spontaneous wine fermentations.</title>
        <authorList>
            <person name="Sternes P.R."/>
            <person name="Lee D."/>
            <person name="Kutyna D.R."/>
            <person name="Borneman A.R."/>
        </authorList>
    </citation>
    <scope>NUCLEOTIDE SEQUENCE [LARGE SCALE GENOMIC DNA]</scope>
    <source>
        <strain evidence="10">AWRI3578</strain>
    </source>
</reference>
<evidence type="ECO:0000256" key="1">
    <source>
        <dbReference type="ARBA" id="ARBA00008645"/>
    </source>
</evidence>
<comment type="catalytic activity">
    <reaction evidence="5">
        <text>[phosphatase 2A protein]-C-terminal L-leucine methyl ester + H2O = [phosphatase 2A protein]-C-terminal L-leucine + methanol + H(+)</text>
        <dbReference type="Rhea" id="RHEA:48548"/>
        <dbReference type="Rhea" id="RHEA-COMP:12134"/>
        <dbReference type="Rhea" id="RHEA-COMP:12135"/>
        <dbReference type="ChEBI" id="CHEBI:15377"/>
        <dbReference type="ChEBI" id="CHEBI:15378"/>
        <dbReference type="ChEBI" id="CHEBI:17790"/>
        <dbReference type="ChEBI" id="CHEBI:90516"/>
        <dbReference type="ChEBI" id="CHEBI:90517"/>
        <dbReference type="EC" id="3.1.1.89"/>
    </reaction>
</comment>
<dbReference type="PANTHER" id="PTHR14189:SF0">
    <property type="entry name" value="PROTEIN PHOSPHATASE METHYLESTERASE 1"/>
    <property type="match status" value="1"/>
</dbReference>
<evidence type="ECO:0000313" key="10">
    <source>
        <dbReference type="Proteomes" id="UP000095605"/>
    </source>
</evidence>
<dbReference type="EMBL" id="LPNL01000007">
    <property type="protein sequence ID" value="OEJ83346.1"/>
    <property type="molecule type" value="Genomic_DNA"/>
</dbReference>
<keyword evidence="3 6" id="KW-0719">Serine esterase</keyword>
<dbReference type="GO" id="GO:0051723">
    <property type="term" value="F:protein methylesterase activity"/>
    <property type="evidence" value="ECO:0007669"/>
    <property type="project" value="UniProtKB-EC"/>
</dbReference>
<dbReference type="InterPro" id="IPR000073">
    <property type="entry name" value="AB_hydrolase_1"/>
</dbReference>
<evidence type="ECO:0000256" key="5">
    <source>
        <dbReference type="ARBA" id="ARBA00049203"/>
    </source>
</evidence>